<accession>A0A1I7E8E3</accession>
<dbReference type="Gene3D" id="1.10.4000.10">
    <property type="entry name" value="Flagellar transcriptional activator FlhD"/>
    <property type="match status" value="1"/>
</dbReference>
<comment type="subcellular location">
    <subcellularLocation>
        <location evidence="9">Cytoplasm</location>
    </subcellularLocation>
</comment>
<keyword evidence="2 9" id="KW-1005">Bacterial flagellum biogenesis</keyword>
<evidence type="ECO:0000313" key="10">
    <source>
        <dbReference type="EMBL" id="SFU20204.1"/>
    </source>
</evidence>
<dbReference type="EMBL" id="FPAU01000012">
    <property type="protein sequence ID" value="SFU20204.1"/>
    <property type="molecule type" value="Genomic_DNA"/>
</dbReference>
<dbReference type="GO" id="GO:0003677">
    <property type="term" value="F:DNA binding"/>
    <property type="evidence" value="ECO:0007669"/>
    <property type="project" value="UniProtKB-UniRule"/>
</dbReference>
<evidence type="ECO:0000256" key="6">
    <source>
        <dbReference type="ARBA" id="ARBA00023159"/>
    </source>
</evidence>
<keyword evidence="5 9" id="KW-1015">Disulfide bond</keyword>
<keyword evidence="1 9" id="KW-0963">Cytoplasm</keyword>
<evidence type="ECO:0000256" key="5">
    <source>
        <dbReference type="ARBA" id="ARBA00023157"/>
    </source>
</evidence>
<dbReference type="RefSeq" id="WP_425280064.1">
    <property type="nucleotide sequence ID" value="NZ_CP045300.1"/>
</dbReference>
<gene>
    <name evidence="9" type="primary">flhD</name>
    <name evidence="10" type="ORF">SAMN05192562_11233</name>
</gene>
<keyword evidence="6 9" id="KW-0010">Activator</keyword>
<keyword evidence="11" id="KW-1185">Reference proteome</keyword>
<comment type="domain">
    <text evidence="9">The C-terminal region contains a putative helix-turn-helix (HTH) motif, suggesting that this region may bind DNA.</text>
</comment>
<dbReference type="SUPFAM" id="SSF63592">
    <property type="entry name" value="Flagellar transcriptional activator FlhD"/>
    <property type="match status" value="1"/>
</dbReference>
<dbReference type="AlphaFoldDB" id="A0A1I7E8E3"/>
<keyword evidence="7 9" id="KW-0804">Transcription</keyword>
<evidence type="ECO:0000256" key="4">
    <source>
        <dbReference type="ARBA" id="ARBA00023125"/>
    </source>
</evidence>
<comment type="similarity">
    <text evidence="9">Belongs to the FlhD family.</text>
</comment>
<keyword evidence="10" id="KW-0282">Flagellum</keyword>
<dbReference type="InterPro" id="IPR023559">
    <property type="entry name" value="Flagellar_FlhD"/>
</dbReference>
<keyword evidence="3 9" id="KW-0805">Transcription regulation</keyword>
<evidence type="ECO:0000256" key="1">
    <source>
        <dbReference type="ARBA" id="ARBA00022490"/>
    </source>
</evidence>
<evidence type="ECO:0000256" key="9">
    <source>
        <dbReference type="HAMAP-Rule" id="MF_00725"/>
    </source>
</evidence>
<feature type="disulfide bond" description="Interchain" evidence="9">
    <location>
        <position position="70"/>
    </location>
</feature>
<comment type="function">
    <text evidence="8 9">Functions in complex with FlhC as a master transcriptional regulator that regulates transcription of several flagellar and non-flagellar operons by binding to their promoter region. Activates expression of class 2 flagellar genes, including fliA, which is a flagellum-specific sigma factor that turns on the class 3 genes. Also regulates genes whose products function in a variety of physiological pathways.</text>
</comment>
<dbReference type="Proteomes" id="UP000199187">
    <property type="component" value="Unassembled WGS sequence"/>
</dbReference>
<keyword evidence="4 9" id="KW-0238">DNA-binding</keyword>
<evidence type="ECO:0000256" key="7">
    <source>
        <dbReference type="ARBA" id="ARBA00023163"/>
    </source>
</evidence>
<dbReference type="GO" id="GO:0044780">
    <property type="term" value="P:bacterial-type flagellum assembly"/>
    <property type="evidence" value="ECO:0007669"/>
    <property type="project" value="InterPro"/>
</dbReference>
<keyword evidence="10" id="KW-0969">Cilium</keyword>
<protein>
    <recommendedName>
        <fullName evidence="9">Flagellar transcriptional regulator FlhD</fullName>
    </recommendedName>
</protein>
<keyword evidence="10" id="KW-0966">Cell projection</keyword>
<dbReference type="GO" id="GO:0005737">
    <property type="term" value="C:cytoplasm"/>
    <property type="evidence" value="ECO:0007669"/>
    <property type="project" value="UniProtKB-SubCell"/>
</dbReference>
<dbReference type="Pfam" id="PF05247">
    <property type="entry name" value="FlhD"/>
    <property type="match status" value="1"/>
</dbReference>
<dbReference type="GO" id="GO:1902208">
    <property type="term" value="P:regulation of bacterial-type flagellum assembly"/>
    <property type="evidence" value="ECO:0007669"/>
    <property type="project" value="UniProtKB-UniRule"/>
</dbReference>
<evidence type="ECO:0000313" key="11">
    <source>
        <dbReference type="Proteomes" id="UP000199187"/>
    </source>
</evidence>
<dbReference type="InterPro" id="IPR036194">
    <property type="entry name" value="FlhD_sf"/>
</dbReference>
<evidence type="ECO:0000256" key="2">
    <source>
        <dbReference type="ARBA" id="ARBA00022795"/>
    </source>
</evidence>
<proteinExistence type="inferred from homology"/>
<name>A0A1I7E8E3_9ENTR</name>
<dbReference type="GO" id="GO:0045893">
    <property type="term" value="P:positive regulation of DNA-templated transcription"/>
    <property type="evidence" value="ECO:0007669"/>
    <property type="project" value="InterPro"/>
</dbReference>
<dbReference type="HAMAP" id="MF_00725">
    <property type="entry name" value="FlhD"/>
    <property type="match status" value="1"/>
</dbReference>
<evidence type="ECO:0000256" key="8">
    <source>
        <dbReference type="ARBA" id="ARBA00025431"/>
    </source>
</evidence>
<evidence type="ECO:0000256" key="3">
    <source>
        <dbReference type="ARBA" id="ARBA00023015"/>
    </source>
</evidence>
<dbReference type="NCBIfam" id="NF002783">
    <property type="entry name" value="PRK02909.1-1"/>
    <property type="match status" value="1"/>
</dbReference>
<organism evidence="10 11">
    <name type="scientific">Kosakonia arachidis</name>
    <dbReference type="NCBI Taxonomy" id="551989"/>
    <lineage>
        <taxon>Bacteria</taxon>
        <taxon>Pseudomonadati</taxon>
        <taxon>Pseudomonadota</taxon>
        <taxon>Gammaproteobacteria</taxon>
        <taxon>Enterobacterales</taxon>
        <taxon>Enterobacteriaceae</taxon>
        <taxon>Kosakonia</taxon>
    </lineage>
</organism>
<comment type="subunit">
    <text evidence="9">Homodimer; disulfide-linked. Forms a heterohexamer composed of two FlhC and four FlhD subunits. Each FlhC binds a FlhD dimer, forming a heterotrimer, and a hexamer assembles by dimerization of two heterotrimers.</text>
</comment>
<reference evidence="11" key="1">
    <citation type="submission" date="2016-10" db="EMBL/GenBank/DDBJ databases">
        <authorList>
            <person name="Varghese N."/>
            <person name="Submissions S."/>
        </authorList>
    </citation>
    <scope>NUCLEOTIDE SEQUENCE [LARGE SCALE GENOMIC DNA]</scope>
    <source>
        <strain evidence="11">Ah-143</strain>
    </source>
</reference>
<sequence length="117" mass="12931">MMKVTSYDVSLQSIYVFNLSYLLLAQRLIKNDSFSAGLFLGIIDEDLLDVIKGLSLPQLIQLASGDRLVCQLRIDNESVLKCVTKKSRLEALQGIHTGIILSTSVMNSLTINEQSAK</sequence>